<evidence type="ECO:0000256" key="3">
    <source>
        <dbReference type="ARBA" id="ARBA00023098"/>
    </source>
</evidence>
<gene>
    <name evidence="6" type="ORF">V0288_15685</name>
</gene>
<dbReference type="Pfam" id="PF00561">
    <property type="entry name" value="Abhydrolase_1"/>
    <property type="match status" value="1"/>
</dbReference>
<dbReference type="AlphaFoldDB" id="A0AAW9QXT7"/>
<dbReference type="Proteomes" id="UP001328733">
    <property type="component" value="Unassembled WGS sequence"/>
</dbReference>
<accession>A0AAW9QXT7</accession>
<dbReference type="GO" id="GO:0003847">
    <property type="term" value="F:1-alkyl-2-acetylglycerophosphocholine esterase activity"/>
    <property type="evidence" value="ECO:0007669"/>
    <property type="project" value="TreeGrafter"/>
</dbReference>
<proteinExistence type="predicted"/>
<name>A0AAW9QXT7_9CHRO</name>
<dbReference type="InterPro" id="IPR000073">
    <property type="entry name" value="AB_hydrolase_1"/>
</dbReference>
<dbReference type="EMBL" id="JBAFSM010000031">
    <property type="protein sequence ID" value="MEG3438573.1"/>
    <property type="molecule type" value="Genomic_DNA"/>
</dbReference>
<dbReference type="Pfam" id="PF07176">
    <property type="entry name" value="DUF1400"/>
    <property type="match status" value="1"/>
</dbReference>
<evidence type="ECO:0000259" key="5">
    <source>
        <dbReference type="Pfam" id="PF07176"/>
    </source>
</evidence>
<dbReference type="Gene3D" id="3.40.50.1820">
    <property type="entry name" value="alpha/beta hydrolase"/>
    <property type="match status" value="1"/>
</dbReference>
<comment type="caution">
    <text evidence="6">The sequence shown here is derived from an EMBL/GenBank/DDBJ whole genome shotgun (WGS) entry which is preliminary data.</text>
</comment>
<evidence type="ECO:0000259" key="4">
    <source>
        <dbReference type="Pfam" id="PF00561"/>
    </source>
</evidence>
<keyword evidence="3" id="KW-0443">Lipid metabolism</keyword>
<dbReference type="SUPFAM" id="SSF53474">
    <property type="entry name" value="alpha/beta-Hydrolases"/>
    <property type="match status" value="1"/>
</dbReference>
<dbReference type="InterPro" id="IPR010802">
    <property type="entry name" value="DUF1400"/>
</dbReference>
<reference evidence="6 7" key="1">
    <citation type="submission" date="2024-01" db="EMBL/GenBank/DDBJ databases">
        <title>Genomic insights into the taxonomy and metabolism of the cyanobacterium Pannus brasiliensis CCIBt3594.</title>
        <authorList>
            <person name="Machado M."/>
            <person name="Botero N.B."/>
            <person name="Andreote A.P.D."/>
            <person name="Feitosa A.M.T."/>
            <person name="Popin R."/>
            <person name="Sivonen K."/>
            <person name="Fiore M.F."/>
        </authorList>
    </citation>
    <scope>NUCLEOTIDE SEQUENCE [LARGE SCALE GENOMIC DNA]</scope>
    <source>
        <strain evidence="6 7">CCIBt3594</strain>
    </source>
</reference>
<dbReference type="GO" id="GO:0016042">
    <property type="term" value="P:lipid catabolic process"/>
    <property type="evidence" value="ECO:0007669"/>
    <property type="project" value="UniProtKB-KW"/>
</dbReference>
<dbReference type="InterPro" id="IPR029058">
    <property type="entry name" value="AB_hydrolase_fold"/>
</dbReference>
<keyword evidence="2" id="KW-0442">Lipid degradation</keyword>
<protein>
    <submittedName>
        <fullName evidence="6">Alpha/beta fold hydrolase</fullName>
    </submittedName>
</protein>
<dbReference type="PANTHER" id="PTHR10272">
    <property type="entry name" value="PLATELET-ACTIVATING FACTOR ACETYLHYDROLASE"/>
    <property type="match status" value="1"/>
</dbReference>
<feature type="domain" description="DUF1400" evidence="5">
    <location>
        <begin position="28"/>
        <end position="150"/>
    </location>
</feature>
<organism evidence="6 7">
    <name type="scientific">Pannus brasiliensis CCIBt3594</name>
    <dbReference type="NCBI Taxonomy" id="1427578"/>
    <lineage>
        <taxon>Bacteria</taxon>
        <taxon>Bacillati</taxon>
        <taxon>Cyanobacteriota</taxon>
        <taxon>Cyanophyceae</taxon>
        <taxon>Oscillatoriophycideae</taxon>
        <taxon>Chroococcales</taxon>
        <taxon>Microcystaceae</taxon>
        <taxon>Pannus</taxon>
    </lineage>
</organism>
<dbReference type="PANTHER" id="PTHR10272:SF13">
    <property type="entry name" value="POLY(ETHYLENE TEREPHTHALATE) HYDROLASE"/>
    <property type="match status" value="1"/>
</dbReference>
<evidence type="ECO:0000256" key="1">
    <source>
        <dbReference type="ARBA" id="ARBA00022801"/>
    </source>
</evidence>
<keyword evidence="1 6" id="KW-0378">Hydrolase</keyword>
<sequence length="594" mass="66048">MTAFSRFLLFFLACLALGRGLDPEPARAAETLTLRLGLIEREVGVGELESYALTGEIPRNLQPYRRVLPPAVRDLLAKHLQIDRKLARQFLEDLFQKEEGEKFLAQIETVIPESSPETIRETFLATLENSERITVSSFLKAYPEPRVTVDLLALASIAVRLNRQNLESTLIASGLMETSRALAGTSLPDGVFPHESGNAVVLRGERVFYDPGRKRAIRADIYYSTETEGPLVIMSHGFAADRRFLRYLAYHLASRGIPVVSVEHPGSNIDSIARGATGLTLDRILPAGEFIDRPKDISFVLNELTSLNRDSSEFKGKLPTDRVTIIGHSFGGYTALALAGARLVPRAARAACSRLTPLERSPADWLQCSAAELPYRSMSFRDYRIDRAIVLNPIVGDLFNGDLSSISIPILLLSSTADGITPIVDHQLKPFESLAGEKYLLIADGATHMSATDRGYLDSSLGQSTLVREVMDDRADPLRKMLAGVSYAFIEQSTPRAEIYRPFISSSYVESFSSDFLRFRLTRKLPAPIVTALTVLSPDRPRVRSDTLPRPSWLEASWEMLDTWFAPPDFHTEKLNVILGKLLYYSDPTFDPWG</sequence>
<evidence type="ECO:0000313" key="7">
    <source>
        <dbReference type="Proteomes" id="UP001328733"/>
    </source>
</evidence>
<evidence type="ECO:0000313" key="6">
    <source>
        <dbReference type="EMBL" id="MEG3438573.1"/>
    </source>
</evidence>
<feature type="domain" description="AB hydrolase-1" evidence="4">
    <location>
        <begin position="230"/>
        <end position="385"/>
    </location>
</feature>
<evidence type="ECO:0000256" key="2">
    <source>
        <dbReference type="ARBA" id="ARBA00022963"/>
    </source>
</evidence>
<keyword evidence="7" id="KW-1185">Reference proteome</keyword>